<evidence type="ECO:0000256" key="1">
    <source>
        <dbReference type="SAM" id="Phobius"/>
    </source>
</evidence>
<proteinExistence type="predicted"/>
<accession>A0A024U627</accession>
<organism evidence="2">
    <name type="scientific">Aphanomyces invadans</name>
    <dbReference type="NCBI Taxonomy" id="157072"/>
    <lineage>
        <taxon>Eukaryota</taxon>
        <taxon>Sar</taxon>
        <taxon>Stramenopiles</taxon>
        <taxon>Oomycota</taxon>
        <taxon>Saprolegniomycetes</taxon>
        <taxon>Saprolegniales</taxon>
        <taxon>Verrucalvaceae</taxon>
        <taxon>Aphanomyces</taxon>
    </lineage>
</organism>
<dbReference type="GeneID" id="20083351"/>
<sequence length="306" mass="32585">MQSVGAAYEIRSDPSIDQAFWRRYRQMLPLLITIGAALAGYFGSWGWSVVHTSLLDSLLLVCTSPLLMVGIIILRWLYRHCRPPHKNQQLQPVKLQPRVAQEITSLMDNRANPSNDPTGFEAVVCPEIALPPTVDRGCAPIVGFAGIVALLSTAIDKGSKSRHVALGIPLAGDGCLFFFICSPSPAVYLGTASLVFESHTTVWGLGPASLFGFLGDWKRFGLAFGAAFFAGFFGHACANIAVVYVSPLLISIAALWEALLGSLVGYLVGVQGPPDIMALVAAIFLLGGAALVTLGGRDKNPPDHAV</sequence>
<feature type="transmembrane region" description="Helical" evidence="1">
    <location>
        <begin position="248"/>
        <end position="269"/>
    </location>
</feature>
<feature type="transmembrane region" description="Helical" evidence="1">
    <location>
        <begin position="58"/>
        <end position="78"/>
    </location>
</feature>
<keyword evidence="1" id="KW-0812">Transmembrane</keyword>
<keyword evidence="1" id="KW-0472">Membrane</keyword>
<name>A0A024U627_9STRA</name>
<dbReference type="AlphaFoldDB" id="A0A024U627"/>
<dbReference type="EMBL" id="KI913962">
    <property type="protein sequence ID" value="ETW01680.1"/>
    <property type="molecule type" value="Genomic_DNA"/>
</dbReference>
<dbReference type="OrthoDB" id="74158at2759"/>
<evidence type="ECO:0000313" key="2">
    <source>
        <dbReference type="EMBL" id="ETW01680.1"/>
    </source>
</evidence>
<dbReference type="VEuPathDB" id="FungiDB:H310_06301"/>
<gene>
    <name evidence="2" type="ORF">H310_06301</name>
</gene>
<protein>
    <submittedName>
        <fullName evidence="2">Uncharacterized protein</fullName>
    </submittedName>
</protein>
<feature type="transmembrane region" description="Helical" evidence="1">
    <location>
        <begin position="220"/>
        <end position="242"/>
    </location>
</feature>
<dbReference type="RefSeq" id="XP_008869528.1">
    <property type="nucleotide sequence ID" value="XM_008871306.1"/>
</dbReference>
<feature type="transmembrane region" description="Helical" evidence="1">
    <location>
        <begin position="276"/>
        <end position="296"/>
    </location>
</feature>
<reference evidence="2" key="1">
    <citation type="submission" date="2013-12" db="EMBL/GenBank/DDBJ databases">
        <title>The Genome Sequence of Aphanomyces invadans NJM9701.</title>
        <authorList>
            <consortium name="The Broad Institute Genomics Platform"/>
            <person name="Russ C."/>
            <person name="Tyler B."/>
            <person name="van West P."/>
            <person name="Dieguez-Uribeondo J."/>
            <person name="Young S.K."/>
            <person name="Zeng Q."/>
            <person name="Gargeya S."/>
            <person name="Fitzgerald M."/>
            <person name="Abouelleil A."/>
            <person name="Alvarado L."/>
            <person name="Chapman S.B."/>
            <person name="Gainer-Dewar J."/>
            <person name="Goldberg J."/>
            <person name="Griggs A."/>
            <person name="Gujja S."/>
            <person name="Hansen M."/>
            <person name="Howarth C."/>
            <person name="Imamovic A."/>
            <person name="Ireland A."/>
            <person name="Larimer J."/>
            <person name="McCowan C."/>
            <person name="Murphy C."/>
            <person name="Pearson M."/>
            <person name="Poon T.W."/>
            <person name="Priest M."/>
            <person name="Roberts A."/>
            <person name="Saif S."/>
            <person name="Shea T."/>
            <person name="Sykes S."/>
            <person name="Wortman J."/>
            <person name="Nusbaum C."/>
            <person name="Birren B."/>
        </authorList>
    </citation>
    <scope>NUCLEOTIDE SEQUENCE [LARGE SCALE GENOMIC DNA]</scope>
    <source>
        <strain evidence="2">NJM9701</strain>
    </source>
</reference>
<feature type="transmembrane region" description="Helical" evidence="1">
    <location>
        <begin position="28"/>
        <end position="46"/>
    </location>
</feature>
<keyword evidence="1" id="KW-1133">Transmembrane helix</keyword>